<evidence type="ECO:0000256" key="4">
    <source>
        <dbReference type="RuleBase" id="RU363034"/>
    </source>
</evidence>
<dbReference type="InterPro" id="IPR033116">
    <property type="entry name" value="TRYPSIN_SER"/>
</dbReference>
<dbReference type="OrthoDB" id="6380398at2759"/>
<dbReference type="InterPro" id="IPR001254">
    <property type="entry name" value="Trypsin_dom"/>
</dbReference>
<keyword evidence="8" id="KW-1185">Reference proteome</keyword>
<accession>E4XLV1</accession>
<feature type="signal peptide" evidence="5">
    <location>
        <begin position="1"/>
        <end position="21"/>
    </location>
</feature>
<gene>
    <name evidence="7" type="ORF">GSOID_T00014695001</name>
</gene>
<evidence type="ECO:0000313" key="7">
    <source>
        <dbReference type="EMBL" id="CBY19780.1"/>
    </source>
</evidence>
<dbReference type="Proteomes" id="UP000001307">
    <property type="component" value="Unassembled WGS sequence"/>
</dbReference>
<dbReference type="EMBL" id="FN653072">
    <property type="protein sequence ID" value="CBY19780.1"/>
    <property type="molecule type" value="Genomic_DNA"/>
</dbReference>
<name>E4XLV1_OIKDI</name>
<dbReference type="GO" id="GO:0006508">
    <property type="term" value="P:proteolysis"/>
    <property type="evidence" value="ECO:0007669"/>
    <property type="project" value="UniProtKB-KW"/>
</dbReference>
<sequence>MLMRFFKAYFLINISIRRALALEFRETTDQIEAGLESCTEDSVLSARIAGGVAADHSSWPWLVRLTIDDAMQGSVTCGGTIVSRKFVLTAGHCLYFATKVVATFADGSIARNESDEFSLESTRFHIHPDYVGQNRAVHTTGVEACWTAGWGELAYGGKTPDELHSVGLNIFSKYYCYRYSFPMPFYEDDICAGSPDKDGNGLVDAGRDTCFGDSGGPLICNMDGRATMVGLTSRGVGCAFEGYPGLYTSILDNSEWLKSMLGNNSFRGLAADSNSVCDSGKTFDFFGNCVEKSDNLKVWTTSWTSCVNGKRSKKYRFLSAIPQSTALAPHFKVKNEGSRIVEEACNDPAIICVENNAEYSTSTGTCEPIEGFKRTSFGILPLTIEEIGDEIISEISRRTNALFGLISRFDFGKFSRLTRMLQDAEEDMMRKVTRNCGKISQQLNPRIYEEMISIHKDLESIIKPSSSDTDALRRSIKLLNRFQQNTIFNCPKSGYGPDPTDNDDSSGVICIPGKTSAGGNMNFYHKCKVTLRMKNVFEQTLLVRF</sequence>
<dbReference type="InterPro" id="IPR043504">
    <property type="entry name" value="Peptidase_S1_PA_chymotrypsin"/>
</dbReference>
<evidence type="ECO:0000256" key="5">
    <source>
        <dbReference type="SAM" id="SignalP"/>
    </source>
</evidence>
<protein>
    <recommendedName>
        <fullName evidence="6">Peptidase S1 domain-containing protein</fullName>
    </recommendedName>
</protein>
<keyword evidence="1 4" id="KW-0645">Protease</keyword>
<dbReference type="InParanoid" id="E4XLV1"/>
<dbReference type="InterPro" id="IPR018114">
    <property type="entry name" value="TRYPSIN_HIS"/>
</dbReference>
<reference evidence="7" key="1">
    <citation type="journal article" date="2010" name="Science">
        <title>Plasticity of animal genome architecture unmasked by rapid evolution of a pelagic tunicate.</title>
        <authorList>
            <person name="Denoeud F."/>
            <person name="Henriet S."/>
            <person name="Mungpakdee S."/>
            <person name="Aury J.M."/>
            <person name="Da Silva C."/>
            <person name="Brinkmann H."/>
            <person name="Mikhaleva J."/>
            <person name="Olsen L.C."/>
            <person name="Jubin C."/>
            <person name="Canestro C."/>
            <person name="Bouquet J.M."/>
            <person name="Danks G."/>
            <person name="Poulain J."/>
            <person name="Campsteijn C."/>
            <person name="Adamski M."/>
            <person name="Cross I."/>
            <person name="Yadetie F."/>
            <person name="Muffato M."/>
            <person name="Louis A."/>
            <person name="Butcher S."/>
            <person name="Tsagkogeorga G."/>
            <person name="Konrad A."/>
            <person name="Singh S."/>
            <person name="Jensen M.F."/>
            <person name="Cong E.H."/>
            <person name="Eikeseth-Otteraa H."/>
            <person name="Noel B."/>
            <person name="Anthouard V."/>
            <person name="Porcel B.M."/>
            <person name="Kachouri-Lafond R."/>
            <person name="Nishino A."/>
            <person name="Ugolini M."/>
            <person name="Chourrout P."/>
            <person name="Nishida H."/>
            <person name="Aasland R."/>
            <person name="Huzurbazar S."/>
            <person name="Westhof E."/>
            <person name="Delsuc F."/>
            <person name="Lehrach H."/>
            <person name="Reinhardt R."/>
            <person name="Weissenbach J."/>
            <person name="Roy S.W."/>
            <person name="Artiguenave F."/>
            <person name="Postlethwait J.H."/>
            <person name="Manak J.R."/>
            <person name="Thompson E.M."/>
            <person name="Jaillon O."/>
            <person name="Du Pasquier L."/>
            <person name="Boudinot P."/>
            <person name="Liberles D.A."/>
            <person name="Volff J.N."/>
            <person name="Philippe H."/>
            <person name="Lenhard B."/>
            <person name="Roest Crollius H."/>
            <person name="Wincker P."/>
            <person name="Chourrout D."/>
        </authorList>
    </citation>
    <scope>NUCLEOTIDE SEQUENCE [LARGE SCALE GENOMIC DNA]</scope>
</reference>
<dbReference type="PRINTS" id="PR00722">
    <property type="entry name" value="CHYMOTRYPSIN"/>
</dbReference>
<dbReference type="InterPro" id="IPR001314">
    <property type="entry name" value="Peptidase_S1A"/>
</dbReference>
<evidence type="ECO:0000259" key="6">
    <source>
        <dbReference type="PROSITE" id="PS50240"/>
    </source>
</evidence>
<dbReference type="SMART" id="SM00020">
    <property type="entry name" value="Tryp_SPc"/>
    <property type="match status" value="1"/>
</dbReference>
<dbReference type="Gene3D" id="2.40.10.10">
    <property type="entry name" value="Trypsin-like serine proteases"/>
    <property type="match status" value="2"/>
</dbReference>
<keyword evidence="4" id="KW-0378">Hydrolase</keyword>
<organism evidence="7">
    <name type="scientific">Oikopleura dioica</name>
    <name type="common">Tunicate</name>
    <dbReference type="NCBI Taxonomy" id="34765"/>
    <lineage>
        <taxon>Eukaryota</taxon>
        <taxon>Metazoa</taxon>
        <taxon>Chordata</taxon>
        <taxon>Tunicata</taxon>
        <taxon>Appendicularia</taxon>
        <taxon>Copelata</taxon>
        <taxon>Oikopleuridae</taxon>
        <taxon>Oikopleura</taxon>
    </lineage>
</organism>
<dbReference type="AlphaFoldDB" id="E4XLV1"/>
<keyword evidence="3" id="KW-1015">Disulfide bond</keyword>
<evidence type="ECO:0000256" key="3">
    <source>
        <dbReference type="ARBA" id="ARBA00023157"/>
    </source>
</evidence>
<evidence type="ECO:0000256" key="1">
    <source>
        <dbReference type="ARBA" id="ARBA00022670"/>
    </source>
</evidence>
<dbReference type="SUPFAM" id="SSF50494">
    <property type="entry name" value="Trypsin-like serine proteases"/>
    <property type="match status" value="1"/>
</dbReference>
<dbReference type="PROSITE" id="PS00134">
    <property type="entry name" value="TRYPSIN_HIS"/>
    <property type="match status" value="1"/>
</dbReference>
<dbReference type="CDD" id="cd00190">
    <property type="entry name" value="Tryp_SPc"/>
    <property type="match status" value="1"/>
</dbReference>
<keyword evidence="2 4" id="KW-0720">Serine protease</keyword>
<feature type="domain" description="Peptidase S1" evidence="6">
    <location>
        <begin position="48"/>
        <end position="262"/>
    </location>
</feature>
<dbReference type="PROSITE" id="PS50240">
    <property type="entry name" value="TRYPSIN_DOM"/>
    <property type="match status" value="1"/>
</dbReference>
<keyword evidence="5" id="KW-0732">Signal</keyword>
<dbReference type="PANTHER" id="PTHR24252:SF7">
    <property type="entry name" value="HYALIN"/>
    <property type="match status" value="1"/>
</dbReference>
<dbReference type="PROSITE" id="PS00135">
    <property type="entry name" value="TRYPSIN_SER"/>
    <property type="match status" value="1"/>
</dbReference>
<dbReference type="GO" id="GO:0004252">
    <property type="term" value="F:serine-type endopeptidase activity"/>
    <property type="evidence" value="ECO:0007669"/>
    <property type="project" value="InterPro"/>
</dbReference>
<evidence type="ECO:0000313" key="8">
    <source>
        <dbReference type="Proteomes" id="UP000001307"/>
    </source>
</evidence>
<dbReference type="Pfam" id="PF00089">
    <property type="entry name" value="Trypsin"/>
    <property type="match status" value="2"/>
</dbReference>
<feature type="chain" id="PRO_5003193037" description="Peptidase S1 domain-containing protein" evidence="5">
    <location>
        <begin position="22"/>
        <end position="545"/>
    </location>
</feature>
<evidence type="ECO:0000256" key="2">
    <source>
        <dbReference type="ARBA" id="ARBA00022825"/>
    </source>
</evidence>
<proteinExistence type="predicted"/>
<dbReference type="PANTHER" id="PTHR24252">
    <property type="entry name" value="ACROSIN-RELATED"/>
    <property type="match status" value="1"/>
</dbReference>
<dbReference type="InterPro" id="IPR009003">
    <property type="entry name" value="Peptidase_S1_PA"/>
</dbReference>